<sequence length="420" mass="45924">MAGEIQLRQTLARPYLPATQTPQVAYVLIEIVPTAATVNVQMPVNAAFVLDHSGSMRGNKLRAMKAAVNLALDRLNDNDTVALVLFNHEAVVLVPAQPASGRESIKRLVNGVRDEGGTKIGRAMAAGLGELSRAPQGALPRLVLLTDGETDKDERECIAMADQAGQLGIPISAFGIGNEWNDRLMTEIATRSRGEVEHLRRPEQIEDNFQAVVQQAQAAIFQNASATLRLVAGVQPRATWQVVPLIKNLGYKPLAERVVTVPLEQLEKDARRVLLFELMVDPKPAGQYRIGQVEVNYDIPQLGLTGEKAKTDLLLQITEDQTLTRQVNPQVMNIVEKVSAFKLQTRALDDVEAGNVSGATQKLQSAVTRLLNTGETELAQTVQKEVQNLEQRGELSSEGQKTIRFSSRKTVRLSDLDGPQ</sequence>
<gene>
    <name evidence="2" type="ORF">AVDCRST_MAG26-4348</name>
</gene>
<dbReference type="AlphaFoldDB" id="A0A6J4K2V4"/>
<reference evidence="2" key="1">
    <citation type="submission" date="2020-02" db="EMBL/GenBank/DDBJ databases">
        <authorList>
            <person name="Meier V. D."/>
        </authorList>
    </citation>
    <scope>NUCLEOTIDE SEQUENCE</scope>
    <source>
        <strain evidence="2">AVDCRST_MAG26</strain>
    </source>
</reference>
<dbReference type="PANTHER" id="PTHR10579">
    <property type="entry name" value="CALCIUM-ACTIVATED CHLORIDE CHANNEL REGULATOR"/>
    <property type="match status" value="1"/>
</dbReference>
<evidence type="ECO:0000313" key="2">
    <source>
        <dbReference type="EMBL" id="CAA9294430.1"/>
    </source>
</evidence>
<accession>A0A6J4K2V4</accession>
<name>A0A6J4K2V4_9CHLR</name>
<dbReference type="Pfam" id="PF00092">
    <property type="entry name" value="VWA"/>
    <property type="match status" value="1"/>
</dbReference>
<dbReference type="InterPro" id="IPR036465">
    <property type="entry name" value="vWFA_dom_sf"/>
</dbReference>
<dbReference type="EMBL" id="CADCTK010001029">
    <property type="protein sequence ID" value="CAA9294430.1"/>
    <property type="molecule type" value="Genomic_DNA"/>
</dbReference>
<evidence type="ECO:0000259" key="1">
    <source>
        <dbReference type="PROSITE" id="PS50234"/>
    </source>
</evidence>
<dbReference type="InterPro" id="IPR002035">
    <property type="entry name" value="VWF_A"/>
</dbReference>
<feature type="domain" description="VWFA" evidence="1">
    <location>
        <begin position="45"/>
        <end position="216"/>
    </location>
</feature>
<dbReference type="InterPro" id="IPR051266">
    <property type="entry name" value="CLCR"/>
</dbReference>
<protein>
    <recommendedName>
        <fullName evidence="1">VWFA domain-containing protein</fullName>
    </recommendedName>
</protein>
<dbReference type="Gene3D" id="3.40.50.410">
    <property type="entry name" value="von Willebrand factor, type A domain"/>
    <property type="match status" value="1"/>
</dbReference>
<proteinExistence type="predicted"/>
<organism evidence="2">
    <name type="scientific">uncultured Chloroflexia bacterium</name>
    <dbReference type="NCBI Taxonomy" id="1672391"/>
    <lineage>
        <taxon>Bacteria</taxon>
        <taxon>Bacillati</taxon>
        <taxon>Chloroflexota</taxon>
        <taxon>Chloroflexia</taxon>
        <taxon>environmental samples</taxon>
    </lineage>
</organism>
<dbReference type="PROSITE" id="PS50234">
    <property type="entry name" value="VWFA"/>
    <property type="match status" value="1"/>
</dbReference>
<dbReference type="SUPFAM" id="SSF53300">
    <property type="entry name" value="vWA-like"/>
    <property type="match status" value="1"/>
</dbReference>
<dbReference type="SMART" id="SM00327">
    <property type="entry name" value="VWA"/>
    <property type="match status" value="1"/>
</dbReference>
<dbReference type="PANTHER" id="PTHR10579:SF43">
    <property type="entry name" value="ZINC FINGER (C3HC4-TYPE RING FINGER) FAMILY PROTEIN"/>
    <property type="match status" value="1"/>
</dbReference>